<evidence type="ECO:0000256" key="1">
    <source>
        <dbReference type="ARBA" id="ARBA00022801"/>
    </source>
</evidence>
<dbReference type="SUPFAM" id="SSF53474">
    <property type="entry name" value="alpha/beta-Hydrolases"/>
    <property type="match status" value="1"/>
</dbReference>
<dbReference type="InterPro" id="IPR050300">
    <property type="entry name" value="GDXG_lipolytic_enzyme"/>
</dbReference>
<dbReference type="Gene3D" id="3.40.50.1820">
    <property type="entry name" value="alpha/beta hydrolase"/>
    <property type="match status" value="1"/>
</dbReference>
<keyword evidence="1 3" id="KW-0378">Hydrolase</keyword>
<feature type="domain" description="Alpha/beta hydrolase fold-3" evidence="2">
    <location>
        <begin position="117"/>
        <end position="332"/>
    </location>
</feature>
<dbReference type="Pfam" id="PF07859">
    <property type="entry name" value="Abhydrolase_3"/>
    <property type="match status" value="1"/>
</dbReference>
<dbReference type="InterPro" id="IPR029058">
    <property type="entry name" value="AB_hydrolase_fold"/>
</dbReference>
<proteinExistence type="predicted"/>
<dbReference type="GO" id="GO:0016787">
    <property type="term" value="F:hydrolase activity"/>
    <property type="evidence" value="ECO:0007669"/>
    <property type="project" value="UniProtKB-KW"/>
</dbReference>
<sequence>MAPRPRSVDLKLGIFERLRLVPIFAAVLGKACWAALTGRFKPKHKRPSSFARLVGYTAIRTLVSKNSSRTEQALAPGTDEQYLTWCKHADVQPATESLKDGTTAYWVGSRDAEYVWIYFHGGGGYSMPAYTQHFAMLHSLITDLNTATSSSSSANQRPLLSALVLHYDVAPWGAYPRQLAQAALLLNHALHALHLAPSHLLLGGDSAGGNLALALLSHLLHPHRDPAVPRVALPLAQKIRAVALISPWVSFDTETASFERNASRDVVTPGALARWATVFLGGRPTDEYNEPVDVPAGWWRGLGERVVGDVLFLAGEYEVLLDGILNCAESVRNEWARGGGGGGARGEHGGEVALVVVEEEAHVSCWLDTLVGFGFEELGMYRDLCFFSLVWFWFRGSFFLIGWMRVCILRLALVESNVSEATFDC</sequence>
<keyword evidence="4" id="KW-1185">Reference proteome</keyword>
<evidence type="ECO:0000313" key="3">
    <source>
        <dbReference type="EMBL" id="KAH7047372.1"/>
    </source>
</evidence>
<dbReference type="InterPro" id="IPR013094">
    <property type="entry name" value="AB_hydrolase_3"/>
</dbReference>
<dbReference type="PANTHER" id="PTHR48081:SF31">
    <property type="entry name" value="STERYL ACETYL HYDROLASE MUG81-RELATED"/>
    <property type="match status" value="1"/>
</dbReference>
<protein>
    <submittedName>
        <fullName evidence="3">Alpha/Beta hydrolase protein</fullName>
    </submittedName>
</protein>
<dbReference type="Proteomes" id="UP000774617">
    <property type="component" value="Unassembled WGS sequence"/>
</dbReference>
<evidence type="ECO:0000259" key="2">
    <source>
        <dbReference type="Pfam" id="PF07859"/>
    </source>
</evidence>
<accession>A0ABQ8G7I7</accession>
<evidence type="ECO:0000313" key="4">
    <source>
        <dbReference type="Proteomes" id="UP000774617"/>
    </source>
</evidence>
<comment type="caution">
    <text evidence="3">The sequence shown here is derived from an EMBL/GenBank/DDBJ whole genome shotgun (WGS) entry which is preliminary data.</text>
</comment>
<name>A0ABQ8G7I7_9PEZI</name>
<gene>
    <name evidence="3" type="ORF">B0J12DRAFT_119631</name>
</gene>
<reference evidence="3 4" key="1">
    <citation type="journal article" date="2021" name="Nat. Commun.">
        <title>Genetic determinants of endophytism in the Arabidopsis root mycobiome.</title>
        <authorList>
            <person name="Mesny F."/>
            <person name="Miyauchi S."/>
            <person name="Thiergart T."/>
            <person name="Pickel B."/>
            <person name="Atanasova L."/>
            <person name="Karlsson M."/>
            <person name="Huettel B."/>
            <person name="Barry K.W."/>
            <person name="Haridas S."/>
            <person name="Chen C."/>
            <person name="Bauer D."/>
            <person name="Andreopoulos W."/>
            <person name="Pangilinan J."/>
            <person name="LaButti K."/>
            <person name="Riley R."/>
            <person name="Lipzen A."/>
            <person name="Clum A."/>
            <person name="Drula E."/>
            <person name="Henrissat B."/>
            <person name="Kohler A."/>
            <person name="Grigoriev I.V."/>
            <person name="Martin F.M."/>
            <person name="Hacquard S."/>
        </authorList>
    </citation>
    <scope>NUCLEOTIDE SEQUENCE [LARGE SCALE GENOMIC DNA]</scope>
    <source>
        <strain evidence="3 4">MPI-SDFR-AT-0080</strain>
    </source>
</reference>
<organism evidence="3 4">
    <name type="scientific">Macrophomina phaseolina</name>
    <dbReference type="NCBI Taxonomy" id="35725"/>
    <lineage>
        <taxon>Eukaryota</taxon>
        <taxon>Fungi</taxon>
        <taxon>Dikarya</taxon>
        <taxon>Ascomycota</taxon>
        <taxon>Pezizomycotina</taxon>
        <taxon>Dothideomycetes</taxon>
        <taxon>Dothideomycetes incertae sedis</taxon>
        <taxon>Botryosphaeriales</taxon>
        <taxon>Botryosphaeriaceae</taxon>
        <taxon>Macrophomina</taxon>
    </lineage>
</organism>
<dbReference type="PANTHER" id="PTHR48081">
    <property type="entry name" value="AB HYDROLASE SUPERFAMILY PROTEIN C4A8.06C"/>
    <property type="match status" value="1"/>
</dbReference>
<dbReference type="EMBL" id="JAGTJR010000016">
    <property type="protein sequence ID" value="KAH7047372.1"/>
    <property type="molecule type" value="Genomic_DNA"/>
</dbReference>